<dbReference type="Gene3D" id="3.90.1140.10">
    <property type="entry name" value="Cyclic phosphodiesterase"/>
    <property type="match status" value="1"/>
</dbReference>
<dbReference type="Proteomes" id="UP000034050">
    <property type="component" value="Unassembled WGS sequence"/>
</dbReference>
<reference evidence="2 3" key="1">
    <citation type="journal article" date="2015" name="Nature">
        <title>rRNA introns, odd ribosomes, and small enigmatic genomes across a large radiation of phyla.</title>
        <authorList>
            <person name="Brown C.T."/>
            <person name="Hug L.A."/>
            <person name="Thomas B.C."/>
            <person name="Sharon I."/>
            <person name="Castelle C.J."/>
            <person name="Singh A."/>
            <person name="Wilkins M.J."/>
            <person name="Williams K.H."/>
            <person name="Banfield J.F."/>
        </authorList>
    </citation>
    <scope>NUCLEOTIDE SEQUENCE [LARGE SCALE GENOMIC DNA]</scope>
</reference>
<proteinExistence type="predicted"/>
<name>A0A0G1CMY1_9BACT</name>
<organism evidence="2 3">
    <name type="scientific">Candidatus Gottesmanbacteria bacterium GW2011_GWB1_43_11</name>
    <dbReference type="NCBI Taxonomy" id="1618446"/>
    <lineage>
        <taxon>Bacteria</taxon>
        <taxon>Candidatus Gottesmaniibacteriota</taxon>
    </lineage>
</organism>
<gene>
    <name evidence="2" type="ORF">UV61_C0006G0100</name>
</gene>
<comment type="caution">
    <text evidence="2">The sequence shown here is derived from an EMBL/GenBank/DDBJ whole genome shotgun (WGS) entry which is preliminary data.</text>
</comment>
<accession>A0A0G1CMY1</accession>
<dbReference type="EMBL" id="LCFD01000006">
    <property type="protein sequence ID" value="KKS86899.1"/>
    <property type="molecule type" value="Genomic_DNA"/>
</dbReference>
<dbReference type="SUPFAM" id="SSF55144">
    <property type="entry name" value="LigT-like"/>
    <property type="match status" value="1"/>
</dbReference>
<dbReference type="InterPro" id="IPR009097">
    <property type="entry name" value="Cyclic_Pdiesterase"/>
</dbReference>
<keyword evidence="1" id="KW-0812">Transmembrane</keyword>
<dbReference type="AlphaFoldDB" id="A0A0G1CMY1"/>
<evidence type="ECO:0000313" key="2">
    <source>
        <dbReference type="EMBL" id="KKS86899.1"/>
    </source>
</evidence>
<feature type="transmembrane region" description="Helical" evidence="1">
    <location>
        <begin position="114"/>
        <end position="136"/>
    </location>
</feature>
<evidence type="ECO:0008006" key="4">
    <source>
        <dbReference type="Google" id="ProtNLM"/>
    </source>
</evidence>
<sequence>MNQRLHNLYLQLQTTNIPKILRNEIEIDTMIGKPIYGVTLQIDLSPEVKQIIKIIQQQLIQIEPTLYLSPLEFAHISFNQVVYWKGTYRSGQVKTWELVQKEFITKFLALNKMLNAFSISFQPLLVFPAAIIWAAFDENDELEKLREVFFAKLPFPPETPKRNHMIHTSLARFKKKLTNPQKLLDFVSLQKFDSTMKVSEIILRRENLYPSLETREIARIQLI</sequence>
<keyword evidence="1" id="KW-0472">Membrane</keyword>
<keyword evidence="1" id="KW-1133">Transmembrane helix</keyword>
<dbReference type="STRING" id="1618446.UV61_C0006G0100"/>
<evidence type="ECO:0000256" key="1">
    <source>
        <dbReference type="SAM" id="Phobius"/>
    </source>
</evidence>
<evidence type="ECO:0000313" key="3">
    <source>
        <dbReference type="Proteomes" id="UP000034050"/>
    </source>
</evidence>
<protein>
    <recommendedName>
        <fullName evidence="4">2'-5' RNA ligase family protein</fullName>
    </recommendedName>
</protein>